<evidence type="ECO:0000313" key="2">
    <source>
        <dbReference type="EMBL" id="MFC4326452.1"/>
    </source>
</evidence>
<feature type="region of interest" description="Disordered" evidence="1">
    <location>
        <begin position="1"/>
        <end position="21"/>
    </location>
</feature>
<dbReference type="RefSeq" id="WP_381736524.1">
    <property type="nucleotide sequence ID" value="NZ_JBHSDP010000003.1"/>
</dbReference>
<proteinExistence type="predicted"/>
<evidence type="ECO:0000256" key="1">
    <source>
        <dbReference type="SAM" id="MobiDB-lite"/>
    </source>
</evidence>
<organism evidence="2 3">
    <name type="scientific">Streptomyces andamanensis</name>
    <dbReference type="NCBI Taxonomy" id="1565035"/>
    <lineage>
        <taxon>Bacteria</taxon>
        <taxon>Bacillati</taxon>
        <taxon>Actinomycetota</taxon>
        <taxon>Actinomycetes</taxon>
        <taxon>Kitasatosporales</taxon>
        <taxon>Streptomycetaceae</taxon>
        <taxon>Streptomyces</taxon>
    </lineage>
</organism>
<protein>
    <submittedName>
        <fullName evidence="2">DUF6355 family natural product biosynthesis protein</fullName>
    </submittedName>
</protein>
<dbReference type="InterPro" id="IPR045935">
    <property type="entry name" value="DUF6355"/>
</dbReference>
<comment type="caution">
    <text evidence="2">The sequence shown here is derived from an EMBL/GenBank/DDBJ whole genome shotgun (WGS) entry which is preliminary data.</text>
</comment>
<name>A0ABV8T7A9_9ACTN</name>
<reference evidence="3" key="1">
    <citation type="journal article" date="2019" name="Int. J. Syst. Evol. Microbiol.">
        <title>The Global Catalogue of Microorganisms (GCM) 10K type strain sequencing project: providing services to taxonomists for standard genome sequencing and annotation.</title>
        <authorList>
            <consortium name="The Broad Institute Genomics Platform"/>
            <consortium name="The Broad Institute Genome Sequencing Center for Infectious Disease"/>
            <person name="Wu L."/>
            <person name="Ma J."/>
        </authorList>
    </citation>
    <scope>NUCLEOTIDE SEQUENCE [LARGE SCALE GENOMIC DNA]</scope>
    <source>
        <strain evidence="3">PCU 347</strain>
    </source>
</reference>
<keyword evidence="3" id="KW-1185">Reference proteome</keyword>
<sequence>MRISSSTDTTGTGGTARASGARSARRSARLLALPAAALAAVLACAVAPSAQAAGPAAGSTARLSGCGWNNPGTEHPFYEHCDTRTNVWIQVTRMWPSGDYHRCVGPGKTVLDSNATGAWYDSNYQGGLCAHPGDTGP</sequence>
<accession>A0ABV8T7A9</accession>
<dbReference type="EMBL" id="JBHSDP010000003">
    <property type="protein sequence ID" value="MFC4326452.1"/>
    <property type="molecule type" value="Genomic_DNA"/>
</dbReference>
<dbReference type="Proteomes" id="UP001595824">
    <property type="component" value="Unassembled WGS sequence"/>
</dbReference>
<dbReference type="Pfam" id="PF19882">
    <property type="entry name" value="DUF6355"/>
    <property type="match status" value="1"/>
</dbReference>
<evidence type="ECO:0000313" key="3">
    <source>
        <dbReference type="Proteomes" id="UP001595824"/>
    </source>
</evidence>
<gene>
    <name evidence="2" type="ORF">ACFPC0_01120</name>
</gene>